<dbReference type="RefSeq" id="XP_022156461.1">
    <property type="nucleotide sequence ID" value="XM_022300769.1"/>
</dbReference>
<name>A0A6J1DV12_MOMCH</name>
<dbReference type="Proteomes" id="UP000504603">
    <property type="component" value="Unplaced"/>
</dbReference>
<feature type="region of interest" description="Disordered" evidence="1">
    <location>
        <begin position="38"/>
        <end position="62"/>
    </location>
</feature>
<dbReference type="GeneID" id="111023348"/>
<feature type="compositionally biased region" description="Gly residues" evidence="1">
    <location>
        <begin position="39"/>
        <end position="48"/>
    </location>
</feature>
<organism evidence="2 3">
    <name type="scientific">Momordica charantia</name>
    <name type="common">Bitter gourd</name>
    <name type="synonym">Balsam pear</name>
    <dbReference type="NCBI Taxonomy" id="3673"/>
    <lineage>
        <taxon>Eukaryota</taxon>
        <taxon>Viridiplantae</taxon>
        <taxon>Streptophyta</taxon>
        <taxon>Embryophyta</taxon>
        <taxon>Tracheophyta</taxon>
        <taxon>Spermatophyta</taxon>
        <taxon>Magnoliopsida</taxon>
        <taxon>eudicotyledons</taxon>
        <taxon>Gunneridae</taxon>
        <taxon>Pentapetalae</taxon>
        <taxon>rosids</taxon>
        <taxon>fabids</taxon>
        <taxon>Cucurbitales</taxon>
        <taxon>Cucurbitaceae</taxon>
        <taxon>Momordiceae</taxon>
        <taxon>Momordica</taxon>
    </lineage>
</organism>
<evidence type="ECO:0000313" key="2">
    <source>
        <dbReference type="Proteomes" id="UP000504603"/>
    </source>
</evidence>
<dbReference type="PANTHER" id="PTHR33240:SF15">
    <property type="entry name" value="GAG-PRO-LIKE PROTEIN"/>
    <property type="match status" value="1"/>
</dbReference>
<feature type="compositionally biased region" description="Basic and acidic residues" evidence="1">
    <location>
        <begin position="50"/>
        <end position="62"/>
    </location>
</feature>
<protein>
    <submittedName>
        <fullName evidence="3">Uncharacterized protein LOC111023348</fullName>
    </submittedName>
</protein>
<keyword evidence="2" id="KW-1185">Reference proteome</keyword>
<evidence type="ECO:0000313" key="3">
    <source>
        <dbReference type="RefSeq" id="XP_022156461.1"/>
    </source>
</evidence>
<reference evidence="3" key="1">
    <citation type="submission" date="2025-08" db="UniProtKB">
        <authorList>
            <consortium name="RefSeq"/>
        </authorList>
    </citation>
    <scope>IDENTIFICATION</scope>
    <source>
        <strain evidence="3">OHB3-1</strain>
    </source>
</reference>
<dbReference type="OrthoDB" id="1752268at2759"/>
<feature type="region of interest" description="Disordered" evidence="1">
    <location>
        <begin position="1"/>
        <end position="26"/>
    </location>
</feature>
<dbReference type="AlphaFoldDB" id="A0A6J1DV12"/>
<accession>A0A6J1DV12</accession>
<dbReference type="KEGG" id="mcha:111023348"/>
<sequence length="174" mass="19769">MRRDPEKRNRSKFCHFHKDHRHNTSDRYDLKRQIKGLIHKGGGDGVGSSRGERTDMERTIPPKCTDRPVVINMIFEGPSRGQTGNKRKALAREARHNVCASFAQLVPYQITFSEEDMRGLHDPNNDALVIEAQINHMTVRCILIDGGASANILSFFTYIALGWDEVSLDRAPLR</sequence>
<evidence type="ECO:0000256" key="1">
    <source>
        <dbReference type="SAM" id="MobiDB-lite"/>
    </source>
</evidence>
<proteinExistence type="predicted"/>
<feature type="compositionally biased region" description="Basic residues" evidence="1">
    <location>
        <begin position="9"/>
        <end position="21"/>
    </location>
</feature>
<gene>
    <name evidence="3" type="primary">LOC111023348</name>
</gene>
<dbReference type="PANTHER" id="PTHR33240">
    <property type="entry name" value="OS08G0508500 PROTEIN"/>
    <property type="match status" value="1"/>
</dbReference>